<accession>A0A4Z0M987</accession>
<dbReference type="OrthoDB" id="5406074at2"/>
<evidence type="ECO:0000313" key="2">
    <source>
        <dbReference type="EMBL" id="TGD76079.1"/>
    </source>
</evidence>
<protein>
    <submittedName>
        <fullName evidence="2">Uncharacterized protein</fullName>
    </submittedName>
</protein>
<dbReference type="Proteomes" id="UP000298050">
    <property type="component" value="Unassembled WGS sequence"/>
</dbReference>
<name>A0A4Z0M987_9GAMM</name>
<evidence type="ECO:0000256" key="1">
    <source>
        <dbReference type="SAM" id="SignalP"/>
    </source>
</evidence>
<feature type="chain" id="PRO_5021416459" evidence="1">
    <location>
        <begin position="34"/>
        <end position="497"/>
    </location>
</feature>
<proteinExistence type="predicted"/>
<comment type="caution">
    <text evidence="2">The sequence shown here is derived from an EMBL/GenBank/DDBJ whole genome shotgun (WGS) entry which is preliminary data.</text>
</comment>
<dbReference type="AlphaFoldDB" id="A0A4Z0M987"/>
<dbReference type="RefSeq" id="WP_135440656.1">
    <property type="nucleotide sequence ID" value="NZ_SRLE01000001.1"/>
</dbReference>
<organism evidence="2 3">
    <name type="scientific">Mangrovimicrobium sediminis</name>
    <dbReference type="NCBI Taxonomy" id="2562682"/>
    <lineage>
        <taxon>Bacteria</taxon>
        <taxon>Pseudomonadati</taxon>
        <taxon>Pseudomonadota</taxon>
        <taxon>Gammaproteobacteria</taxon>
        <taxon>Cellvibrionales</taxon>
        <taxon>Halieaceae</taxon>
        <taxon>Mangrovimicrobium</taxon>
    </lineage>
</organism>
<keyword evidence="3" id="KW-1185">Reference proteome</keyword>
<keyword evidence="1" id="KW-0732">Signal</keyword>
<reference evidence="2 3" key="1">
    <citation type="submission" date="2019-04" db="EMBL/GenBank/DDBJ databases">
        <title>Taxonomy of novel Haliea sp. from mangrove soil of West Coast of India.</title>
        <authorList>
            <person name="Verma A."/>
            <person name="Kumar P."/>
            <person name="Krishnamurthi S."/>
        </authorList>
    </citation>
    <scope>NUCLEOTIDE SEQUENCE [LARGE SCALE GENOMIC DNA]</scope>
    <source>
        <strain evidence="2 3">SAOS-164</strain>
    </source>
</reference>
<dbReference type="EMBL" id="SRLE01000001">
    <property type="protein sequence ID" value="TGD76079.1"/>
    <property type="molecule type" value="Genomic_DNA"/>
</dbReference>
<feature type="signal peptide" evidence="1">
    <location>
        <begin position="1"/>
        <end position="33"/>
    </location>
</feature>
<sequence>MYNFRLRHSTGPLHSLCPIVLALLLCLPIPATAQYAAWEDLRQAFEAALEQAPVSDWESGSWDPGDIEECFEDQSFCFGNNPLTVYSYAEFRPRFPELRRYAGGFMLGEDEGVVVLLQTPPEMQYMGFTPYVHNRRLPDAPFWSTRRPLVTASFGDSLNQLRFNAHPGPGEVPGSAYPFERLSALVMTANQSVATGLVELLEASGLPASATNILSVPVGDATLPLYAGYSRDADEFALLGRFSLPADPQAVEDWYAASPVAVYRVALDTGGFTPYPLQPYASRITGRSEYELLPGVEARLANLATALRRRHAPSAPRTFATGTGYAGEGWDCLRDYLPCAYDNQDALYYRFNTFPTILNMTSDAGNFWYIAGVNHQRTGKALYTNHAVYFVQIAGGVSSIDDSDSIGSAAFYAQAFAGGLEIGDFDDFYVFRIARDCAIDELEAGFCIEVPYPSQGQPIGVEDDDDIYPVIRFYVDSQSGVGPALSEIVPPVLLVYE</sequence>
<evidence type="ECO:0000313" key="3">
    <source>
        <dbReference type="Proteomes" id="UP000298050"/>
    </source>
</evidence>
<gene>
    <name evidence="2" type="ORF">E4634_00575</name>
</gene>